<dbReference type="OrthoDB" id="4140682at2"/>
<dbReference type="EMBL" id="FTOD01000022">
    <property type="protein sequence ID" value="SIT19620.1"/>
    <property type="molecule type" value="Genomic_DNA"/>
</dbReference>
<gene>
    <name evidence="2" type="ORF">SAMN05421790_12218</name>
</gene>
<sequence length="172" mass="19237">MSFLHLTLTLNPVPPELNTRLQSARSLPGVRFFTLAEIPDDQACRQRLYPLVREGVLDDPGHGSGFESYADFCEKIYPRCYRDHAATQFLAASGEEWIGLCSLILNGDHTARAGLTVVKQPGRGQGIATELKRRSILACLNHGIRRVTTRVYETNHPMLTINRRLGFTEETG</sequence>
<feature type="domain" description="N-acetyltransferase" evidence="1">
    <location>
        <begin position="36"/>
        <end position="172"/>
    </location>
</feature>
<dbReference type="AlphaFoldDB" id="A0A1N7Q9S9"/>
<organism evidence="2 3">
    <name type="scientific">Kroppenstedtia eburnea</name>
    <dbReference type="NCBI Taxonomy" id="714067"/>
    <lineage>
        <taxon>Bacteria</taxon>
        <taxon>Bacillati</taxon>
        <taxon>Bacillota</taxon>
        <taxon>Bacilli</taxon>
        <taxon>Bacillales</taxon>
        <taxon>Thermoactinomycetaceae</taxon>
        <taxon>Kroppenstedtia</taxon>
    </lineage>
</organism>
<dbReference type="SUPFAM" id="SSF55729">
    <property type="entry name" value="Acyl-CoA N-acyltransferases (Nat)"/>
    <property type="match status" value="1"/>
</dbReference>
<dbReference type="InterPro" id="IPR000182">
    <property type="entry name" value="GNAT_dom"/>
</dbReference>
<name>A0A1N7Q9S9_9BACL</name>
<dbReference type="Proteomes" id="UP000186795">
    <property type="component" value="Unassembled WGS sequence"/>
</dbReference>
<dbReference type="InterPro" id="IPR016181">
    <property type="entry name" value="Acyl_CoA_acyltransferase"/>
</dbReference>
<dbReference type="PROSITE" id="PS51186">
    <property type="entry name" value="GNAT"/>
    <property type="match status" value="1"/>
</dbReference>
<dbReference type="Pfam" id="PF00583">
    <property type="entry name" value="Acetyltransf_1"/>
    <property type="match status" value="1"/>
</dbReference>
<evidence type="ECO:0000313" key="3">
    <source>
        <dbReference type="Proteomes" id="UP000186795"/>
    </source>
</evidence>
<evidence type="ECO:0000259" key="1">
    <source>
        <dbReference type="PROSITE" id="PS51186"/>
    </source>
</evidence>
<dbReference type="RefSeq" id="WP_076526576.1">
    <property type="nucleotide sequence ID" value="NZ_CP048103.1"/>
</dbReference>
<accession>A0A1N7Q9S9</accession>
<reference evidence="3" key="1">
    <citation type="submission" date="2017-01" db="EMBL/GenBank/DDBJ databases">
        <authorList>
            <person name="Varghese N."/>
            <person name="Submissions S."/>
        </authorList>
    </citation>
    <scope>NUCLEOTIDE SEQUENCE [LARGE SCALE GENOMIC DNA]</scope>
    <source>
        <strain evidence="3">DSM 45196</strain>
    </source>
</reference>
<protein>
    <submittedName>
        <fullName evidence="2">Acetyltransferase (GNAT) domain-containing protein</fullName>
    </submittedName>
</protein>
<evidence type="ECO:0000313" key="2">
    <source>
        <dbReference type="EMBL" id="SIT19620.1"/>
    </source>
</evidence>
<proteinExistence type="predicted"/>
<keyword evidence="3" id="KW-1185">Reference proteome</keyword>
<keyword evidence="2" id="KW-0808">Transferase</keyword>
<dbReference type="CDD" id="cd04301">
    <property type="entry name" value="NAT_SF"/>
    <property type="match status" value="1"/>
</dbReference>
<dbReference type="GO" id="GO:0016747">
    <property type="term" value="F:acyltransferase activity, transferring groups other than amino-acyl groups"/>
    <property type="evidence" value="ECO:0007669"/>
    <property type="project" value="InterPro"/>
</dbReference>
<dbReference type="Gene3D" id="3.40.630.30">
    <property type="match status" value="1"/>
</dbReference>